<dbReference type="InterPro" id="IPR023395">
    <property type="entry name" value="MCP_dom_sf"/>
</dbReference>
<evidence type="ECO:0000256" key="11">
    <source>
        <dbReference type="RuleBase" id="RU000488"/>
    </source>
</evidence>
<evidence type="ECO:0000256" key="4">
    <source>
        <dbReference type="ARBA" id="ARBA00022692"/>
    </source>
</evidence>
<gene>
    <name evidence="13" type="ORF">OESDEN_06252</name>
</gene>
<protein>
    <recommendedName>
        <fullName evidence="15">Glutamate carrier 1 domain protein</fullName>
    </recommendedName>
</protein>
<dbReference type="EMBL" id="KN550579">
    <property type="protein sequence ID" value="KHJ93831.1"/>
    <property type="molecule type" value="Genomic_DNA"/>
</dbReference>
<evidence type="ECO:0000256" key="5">
    <source>
        <dbReference type="ARBA" id="ARBA00022737"/>
    </source>
</evidence>
<dbReference type="PRINTS" id="PR00926">
    <property type="entry name" value="MITOCARRIER"/>
</dbReference>
<evidence type="ECO:0000256" key="8">
    <source>
        <dbReference type="ARBA" id="ARBA00023128"/>
    </source>
</evidence>
<accession>A0A0B1TCI8</accession>
<feature type="repeat" description="Solcar" evidence="10">
    <location>
        <begin position="15"/>
        <end position="111"/>
    </location>
</feature>
<evidence type="ECO:0000256" key="12">
    <source>
        <dbReference type="SAM" id="Phobius"/>
    </source>
</evidence>
<dbReference type="PROSITE" id="PS50920">
    <property type="entry name" value="SOLCAR"/>
    <property type="match status" value="3"/>
</dbReference>
<dbReference type="InterPro" id="IPR002067">
    <property type="entry name" value="MCP"/>
</dbReference>
<dbReference type="Gene3D" id="1.50.40.10">
    <property type="entry name" value="Mitochondrial carrier domain"/>
    <property type="match status" value="2"/>
</dbReference>
<evidence type="ECO:0000256" key="1">
    <source>
        <dbReference type="ARBA" id="ARBA00004448"/>
    </source>
</evidence>
<evidence type="ECO:0000256" key="2">
    <source>
        <dbReference type="ARBA" id="ARBA00006375"/>
    </source>
</evidence>
<keyword evidence="5" id="KW-0677">Repeat</keyword>
<dbReference type="SUPFAM" id="SSF103506">
    <property type="entry name" value="Mitochondrial carrier"/>
    <property type="match status" value="1"/>
</dbReference>
<keyword evidence="14" id="KW-1185">Reference proteome</keyword>
<keyword evidence="6" id="KW-0999">Mitochondrion inner membrane</keyword>
<feature type="transmembrane region" description="Helical" evidence="12">
    <location>
        <begin position="21"/>
        <end position="38"/>
    </location>
</feature>
<keyword evidence="7 12" id="KW-1133">Transmembrane helix</keyword>
<sequence length="387" mass="42863">MASNKEPPNKKQLQFSGAARILNAGLAGIVGVTCVFPIDLVKTRLQNQRIGPKGELQYSGIVDCAKKTWKSGGVSKFSKIRALYSGSAVNIVLITPEKAIKLVANDFFRYHLSVPGQKKLSTPRGMIAGAMAGALQISITTPMELLKIQLQDQGRTGVKGEKKMTAIGVTAQLLRKYGIAGLYRGLGPTFARDVTFSMIYFPLFAYLDSLASSTKLNIVLSAKRRVRCLFRDREAKMVVVMRFFGPRSVPVWLQELPQPFWLPHLMIQCGILHYRVTQLPFTLYFSGLLQNTGVQKYKRESVPCPSIFQLSVAKTRIQTIRKGAHELVYRNVPEALLSILRTEGPRALFKGAACRVMAIAPLFAIAQTVYYFGIAEILLGQKKAVHV</sequence>
<dbReference type="Proteomes" id="UP000053660">
    <property type="component" value="Unassembled WGS sequence"/>
</dbReference>
<dbReference type="InterPro" id="IPR051028">
    <property type="entry name" value="Mito_Solute_Carrier"/>
</dbReference>
<dbReference type="GO" id="GO:0005313">
    <property type="term" value="F:L-glutamate transmembrane transporter activity"/>
    <property type="evidence" value="ECO:0007669"/>
    <property type="project" value="TreeGrafter"/>
</dbReference>
<reference evidence="13 14" key="1">
    <citation type="submission" date="2014-03" db="EMBL/GenBank/DDBJ databases">
        <title>Draft genome of the hookworm Oesophagostomum dentatum.</title>
        <authorList>
            <person name="Mitreva M."/>
        </authorList>
    </citation>
    <scope>NUCLEOTIDE SEQUENCE [LARGE SCALE GENOMIC DNA]</scope>
    <source>
        <strain evidence="13 14">OD-Hann</strain>
    </source>
</reference>
<evidence type="ECO:0000313" key="13">
    <source>
        <dbReference type="EMBL" id="KHJ93831.1"/>
    </source>
</evidence>
<dbReference type="Pfam" id="PF00153">
    <property type="entry name" value="Mito_carr"/>
    <property type="match status" value="3"/>
</dbReference>
<dbReference type="PANTHER" id="PTHR45678">
    <property type="entry name" value="MITOCHONDRIAL 2-OXODICARBOXYLATE CARRIER 1-RELATED"/>
    <property type="match status" value="1"/>
</dbReference>
<feature type="repeat" description="Solcar" evidence="10">
    <location>
        <begin position="287"/>
        <end position="376"/>
    </location>
</feature>
<evidence type="ECO:0000256" key="7">
    <source>
        <dbReference type="ARBA" id="ARBA00022989"/>
    </source>
</evidence>
<dbReference type="OrthoDB" id="2382881at2759"/>
<evidence type="ECO:0008006" key="15">
    <source>
        <dbReference type="Google" id="ProtNLM"/>
    </source>
</evidence>
<dbReference type="GO" id="GO:0043490">
    <property type="term" value="P:malate-aspartate shuttle"/>
    <property type="evidence" value="ECO:0007669"/>
    <property type="project" value="TreeGrafter"/>
</dbReference>
<comment type="subcellular location">
    <subcellularLocation>
        <location evidence="1">Mitochondrion inner membrane</location>
        <topology evidence="1">Multi-pass membrane protein</topology>
    </subcellularLocation>
</comment>
<evidence type="ECO:0000256" key="3">
    <source>
        <dbReference type="ARBA" id="ARBA00022448"/>
    </source>
</evidence>
<dbReference type="InterPro" id="IPR018108">
    <property type="entry name" value="MCP_transmembrane"/>
</dbReference>
<name>A0A0B1TCI8_OESDE</name>
<evidence type="ECO:0000256" key="6">
    <source>
        <dbReference type="ARBA" id="ARBA00022792"/>
    </source>
</evidence>
<dbReference type="AlphaFoldDB" id="A0A0B1TCI8"/>
<organism evidence="13 14">
    <name type="scientific">Oesophagostomum dentatum</name>
    <name type="common">Nodular worm</name>
    <dbReference type="NCBI Taxonomy" id="61180"/>
    <lineage>
        <taxon>Eukaryota</taxon>
        <taxon>Metazoa</taxon>
        <taxon>Ecdysozoa</taxon>
        <taxon>Nematoda</taxon>
        <taxon>Chromadorea</taxon>
        <taxon>Rhabditida</taxon>
        <taxon>Rhabditina</taxon>
        <taxon>Rhabditomorpha</taxon>
        <taxon>Strongyloidea</taxon>
        <taxon>Strongylidae</taxon>
        <taxon>Oesophagostomum</taxon>
    </lineage>
</organism>
<proteinExistence type="inferred from homology"/>
<dbReference type="PANTHER" id="PTHR45678:SF5">
    <property type="entry name" value="AT03939P-RELATED"/>
    <property type="match status" value="1"/>
</dbReference>
<dbReference type="GO" id="GO:0005743">
    <property type="term" value="C:mitochondrial inner membrane"/>
    <property type="evidence" value="ECO:0007669"/>
    <property type="project" value="UniProtKB-SubCell"/>
</dbReference>
<evidence type="ECO:0000313" key="14">
    <source>
        <dbReference type="Proteomes" id="UP000053660"/>
    </source>
</evidence>
<comment type="similarity">
    <text evidence="2 11">Belongs to the mitochondrial carrier (TC 2.A.29) family.</text>
</comment>
<dbReference type="GO" id="GO:0015183">
    <property type="term" value="F:L-aspartate transmembrane transporter activity"/>
    <property type="evidence" value="ECO:0007669"/>
    <property type="project" value="TreeGrafter"/>
</dbReference>
<keyword evidence="8" id="KW-0496">Mitochondrion</keyword>
<evidence type="ECO:0000256" key="9">
    <source>
        <dbReference type="ARBA" id="ARBA00023136"/>
    </source>
</evidence>
<keyword evidence="4 10" id="KW-0812">Transmembrane</keyword>
<feature type="repeat" description="Solcar" evidence="10">
    <location>
        <begin position="120"/>
        <end position="210"/>
    </location>
</feature>
<keyword evidence="3 11" id="KW-0813">Transport</keyword>
<evidence type="ECO:0000256" key="10">
    <source>
        <dbReference type="PROSITE-ProRule" id="PRU00282"/>
    </source>
</evidence>
<keyword evidence="9 10" id="KW-0472">Membrane</keyword>